<comment type="caution">
    <text evidence="10">The sequence shown here is derived from an EMBL/GenBank/DDBJ whole genome shotgun (WGS) entry which is preliminary data.</text>
</comment>
<dbReference type="Gene3D" id="1.10.3720.10">
    <property type="entry name" value="MetI-like"/>
    <property type="match status" value="1"/>
</dbReference>
<comment type="subcellular location">
    <subcellularLocation>
        <location evidence="1 7">Cell membrane</location>
        <topology evidence="1 7">Multi-pass membrane protein</topology>
    </subcellularLocation>
</comment>
<evidence type="ECO:0000313" key="10">
    <source>
        <dbReference type="EMBL" id="PUA81317.1"/>
    </source>
</evidence>
<feature type="region of interest" description="Disordered" evidence="8">
    <location>
        <begin position="1"/>
        <end position="22"/>
    </location>
</feature>
<dbReference type="PROSITE" id="PS50928">
    <property type="entry name" value="ABC_TM1"/>
    <property type="match status" value="1"/>
</dbReference>
<evidence type="ECO:0000256" key="2">
    <source>
        <dbReference type="ARBA" id="ARBA00022448"/>
    </source>
</evidence>
<evidence type="ECO:0000256" key="3">
    <source>
        <dbReference type="ARBA" id="ARBA00022475"/>
    </source>
</evidence>
<evidence type="ECO:0000313" key="11">
    <source>
        <dbReference type="Proteomes" id="UP000244867"/>
    </source>
</evidence>
<organism evidence="10 11">
    <name type="scientific">Nocardioides currus</name>
    <dbReference type="NCBI Taxonomy" id="2133958"/>
    <lineage>
        <taxon>Bacteria</taxon>
        <taxon>Bacillati</taxon>
        <taxon>Actinomycetota</taxon>
        <taxon>Actinomycetes</taxon>
        <taxon>Propionibacteriales</taxon>
        <taxon>Nocardioidaceae</taxon>
        <taxon>Nocardioides</taxon>
    </lineage>
</organism>
<feature type="transmembrane region" description="Helical" evidence="7">
    <location>
        <begin position="256"/>
        <end position="277"/>
    </location>
</feature>
<dbReference type="InterPro" id="IPR051393">
    <property type="entry name" value="ABC_transporter_permease"/>
</dbReference>
<keyword evidence="5 7" id="KW-1133">Transmembrane helix</keyword>
<accession>A0A2R7YY47</accession>
<dbReference type="InterPro" id="IPR035906">
    <property type="entry name" value="MetI-like_sf"/>
</dbReference>
<name>A0A2R7YY47_9ACTN</name>
<feature type="compositionally biased region" description="Polar residues" evidence="8">
    <location>
        <begin position="1"/>
        <end position="12"/>
    </location>
</feature>
<gene>
    <name evidence="10" type="ORF">C7S10_09870</name>
</gene>
<evidence type="ECO:0000256" key="7">
    <source>
        <dbReference type="RuleBase" id="RU363032"/>
    </source>
</evidence>
<feature type="domain" description="ABC transmembrane type-1" evidence="9">
    <location>
        <begin position="117"/>
        <end position="332"/>
    </location>
</feature>
<feature type="transmembrane region" description="Helical" evidence="7">
    <location>
        <begin position="154"/>
        <end position="175"/>
    </location>
</feature>
<keyword evidence="4 7" id="KW-0812">Transmembrane</keyword>
<evidence type="ECO:0000256" key="8">
    <source>
        <dbReference type="SAM" id="MobiDB-lite"/>
    </source>
</evidence>
<dbReference type="InterPro" id="IPR000515">
    <property type="entry name" value="MetI-like"/>
</dbReference>
<protein>
    <submittedName>
        <fullName evidence="10">ABC transporter permease</fullName>
    </submittedName>
</protein>
<sequence>MTLDSPSVTSVEDGSDPSPIGDTAALAGARSRAVTDERDRRPSSPFRQRLSRLDNRLSPYLYVSPFFLLFALVGLFPLLYTAFVSVHDWSLLGGQGDYTGLENYRRVLEDRYFWNALRNTISIFLLSSVPQVLIALVLAGLLDTQLRGRTLWRMGVLIPFVVAPAAVALIFGNVFGDRYGLVNEALQGIGLEPIKWHVNTLASHVAIASMVNWRWTGYNALIFLAAMQAVPRELYESAAIDGAGKVRQFVSVTLPLIRPTLLFVVITSTIGGLQVFAEPRLFDTQGLGGSDRQYQTLTMYLWELGWRVRDLGMASAVAWLLFLIIIVFALVNLAVSRRFGALGGRR</sequence>
<dbReference type="CDD" id="cd06261">
    <property type="entry name" value="TM_PBP2"/>
    <property type="match status" value="1"/>
</dbReference>
<dbReference type="Pfam" id="PF00528">
    <property type="entry name" value="BPD_transp_1"/>
    <property type="match status" value="1"/>
</dbReference>
<dbReference type="GO" id="GO:0005886">
    <property type="term" value="C:plasma membrane"/>
    <property type="evidence" value="ECO:0007669"/>
    <property type="project" value="UniProtKB-SubCell"/>
</dbReference>
<keyword evidence="6 7" id="KW-0472">Membrane</keyword>
<dbReference type="RefSeq" id="WP_108344259.1">
    <property type="nucleotide sequence ID" value="NZ_PYXZ01000003.1"/>
</dbReference>
<evidence type="ECO:0000256" key="1">
    <source>
        <dbReference type="ARBA" id="ARBA00004651"/>
    </source>
</evidence>
<keyword evidence="11" id="KW-1185">Reference proteome</keyword>
<dbReference type="EMBL" id="PYXZ01000003">
    <property type="protein sequence ID" value="PUA81317.1"/>
    <property type="molecule type" value="Genomic_DNA"/>
</dbReference>
<dbReference type="Proteomes" id="UP000244867">
    <property type="component" value="Unassembled WGS sequence"/>
</dbReference>
<keyword evidence="2 7" id="KW-0813">Transport</keyword>
<dbReference type="PANTHER" id="PTHR30193">
    <property type="entry name" value="ABC TRANSPORTER PERMEASE PROTEIN"/>
    <property type="match status" value="1"/>
</dbReference>
<evidence type="ECO:0000256" key="6">
    <source>
        <dbReference type="ARBA" id="ARBA00023136"/>
    </source>
</evidence>
<dbReference type="SUPFAM" id="SSF161098">
    <property type="entry name" value="MetI-like"/>
    <property type="match status" value="1"/>
</dbReference>
<comment type="similarity">
    <text evidence="7">Belongs to the binding-protein-dependent transport system permease family.</text>
</comment>
<dbReference type="GO" id="GO:0055085">
    <property type="term" value="P:transmembrane transport"/>
    <property type="evidence" value="ECO:0007669"/>
    <property type="project" value="InterPro"/>
</dbReference>
<dbReference type="PANTHER" id="PTHR30193:SF37">
    <property type="entry name" value="INNER MEMBRANE ABC TRANSPORTER PERMEASE PROTEIN YCJO"/>
    <property type="match status" value="1"/>
</dbReference>
<evidence type="ECO:0000256" key="5">
    <source>
        <dbReference type="ARBA" id="ARBA00022989"/>
    </source>
</evidence>
<feature type="transmembrane region" description="Helical" evidence="7">
    <location>
        <begin position="121"/>
        <end position="142"/>
    </location>
</feature>
<evidence type="ECO:0000259" key="9">
    <source>
        <dbReference type="PROSITE" id="PS50928"/>
    </source>
</evidence>
<feature type="transmembrane region" description="Helical" evidence="7">
    <location>
        <begin position="60"/>
        <end position="83"/>
    </location>
</feature>
<proteinExistence type="inferred from homology"/>
<feature type="transmembrane region" description="Helical" evidence="7">
    <location>
        <begin position="311"/>
        <end position="335"/>
    </location>
</feature>
<reference evidence="10 11" key="1">
    <citation type="submission" date="2018-03" db="EMBL/GenBank/DDBJ databases">
        <authorList>
            <person name="Keele B.F."/>
        </authorList>
    </citation>
    <scope>NUCLEOTIDE SEQUENCE [LARGE SCALE GENOMIC DNA]</scope>
    <source>
        <strain evidence="10 11">IB-3</strain>
    </source>
</reference>
<keyword evidence="3" id="KW-1003">Cell membrane</keyword>
<dbReference type="OrthoDB" id="9804439at2"/>
<dbReference type="AlphaFoldDB" id="A0A2R7YY47"/>
<evidence type="ECO:0000256" key="4">
    <source>
        <dbReference type="ARBA" id="ARBA00022692"/>
    </source>
</evidence>